<evidence type="ECO:0000313" key="3">
    <source>
        <dbReference type="Proteomes" id="UP000649617"/>
    </source>
</evidence>
<reference evidence="2" key="1">
    <citation type="submission" date="2021-02" db="EMBL/GenBank/DDBJ databases">
        <authorList>
            <person name="Dougan E. K."/>
            <person name="Rhodes N."/>
            <person name="Thang M."/>
            <person name="Chan C."/>
        </authorList>
    </citation>
    <scope>NUCLEOTIDE SEQUENCE</scope>
</reference>
<feature type="compositionally biased region" description="Basic and acidic residues" evidence="1">
    <location>
        <begin position="107"/>
        <end position="118"/>
    </location>
</feature>
<sequence length="118" mass="13037">MQSVNLSRSCTQGEPETRLLRVLEAQQDEDLEILSDSIAVPSAPKEWPTLLRAWTGRVTLGLLAMAAVIALQHRWKASRTSHHARDAISMTDGSAFRGPRNTLSVFHHSDARSQHPSA</sequence>
<protein>
    <submittedName>
        <fullName evidence="2">Uncharacterized protein</fullName>
    </submittedName>
</protein>
<accession>A0A812TJ70</accession>
<gene>
    <name evidence="2" type="ORF">SPIL2461_LOCUS13810</name>
</gene>
<organism evidence="2 3">
    <name type="scientific">Symbiodinium pilosum</name>
    <name type="common">Dinoflagellate</name>
    <dbReference type="NCBI Taxonomy" id="2952"/>
    <lineage>
        <taxon>Eukaryota</taxon>
        <taxon>Sar</taxon>
        <taxon>Alveolata</taxon>
        <taxon>Dinophyceae</taxon>
        <taxon>Suessiales</taxon>
        <taxon>Symbiodiniaceae</taxon>
        <taxon>Symbiodinium</taxon>
    </lineage>
</organism>
<evidence type="ECO:0000256" key="1">
    <source>
        <dbReference type="SAM" id="MobiDB-lite"/>
    </source>
</evidence>
<proteinExistence type="predicted"/>
<keyword evidence="3" id="KW-1185">Reference proteome</keyword>
<dbReference type="AlphaFoldDB" id="A0A812TJ70"/>
<dbReference type="Proteomes" id="UP000649617">
    <property type="component" value="Unassembled WGS sequence"/>
</dbReference>
<comment type="caution">
    <text evidence="2">The sequence shown here is derived from an EMBL/GenBank/DDBJ whole genome shotgun (WGS) entry which is preliminary data.</text>
</comment>
<evidence type="ECO:0000313" key="2">
    <source>
        <dbReference type="EMBL" id="CAE7525895.1"/>
    </source>
</evidence>
<name>A0A812TJ70_SYMPI</name>
<feature type="region of interest" description="Disordered" evidence="1">
    <location>
        <begin position="80"/>
        <end position="118"/>
    </location>
</feature>
<dbReference type="EMBL" id="CAJNIZ010030746">
    <property type="protein sequence ID" value="CAE7525895.1"/>
    <property type="molecule type" value="Genomic_DNA"/>
</dbReference>